<comment type="caution">
    <text evidence="1">The sequence shown here is derived from an EMBL/GenBank/DDBJ whole genome shotgun (WGS) entry which is preliminary data.</text>
</comment>
<dbReference type="AlphaFoldDB" id="A0A2P6MNR8"/>
<name>A0A2P6MNR8_9EUKA</name>
<dbReference type="EMBL" id="MDYQ01000631">
    <property type="protein sequence ID" value="PRP73315.1"/>
    <property type="molecule type" value="Genomic_DNA"/>
</dbReference>
<accession>A0A2P6MNR8</accession>
<organism evidence="1 2">
    <name type="scientific">Planoprotostelium fungivorum</name>
    <dbReference type="NCBI Taxonomy" id="1890364"/>
    <lineage>
        <taxon>Eukaryota</taxon>
        <taxon>Amoebozoa</taxon>
        <taxon>Evosea</taxon>
        <taxon>Variosea</taxon>
        <taxon>Cavosteliida</taxon>
        <taxon>Cavosteliaceae</taxon>
        <taxon>Planoprotostelium</taxon>
    </lineage>
</organism>
<evidence type="ECO:0000313" key="2">
    <source>
        <dbReference type="Proteomes" id="UP000241769"/>
    </source>
</evidence>
<evidence type="ECO:0000313" key="1">
    <source>
        <dbReference type="EMBL" id="PRP73315.1"/>
    </source>
</evidence>
<reference evidence="1 2" key="1">
    <citation type="journal article" date="2018" name="Genome Biol. Evol.">
        <title>Multiple Roots of Fruiting Body Formation in Amoebozoa.</title>
        <authorList>
            <person name="Hillmann F."/>
            <person name="Forbes G."/>
            <person name="Novohradska S."/>
            <person name="Ferling I."/>
            <person name="Riege K."/>
            <person name="Groth M."/>
            <person name="Westermann M."/>
            <person name="Marz M."/>
            <person name="Spaller T."/>
            <person name="Winckler T."/>
            <person name="Schaap P."/>
            <person name="Glockner G."/>
        </authorList>
    </citation>
    <scope>NUCLEOTIDE SEQUENCE [LARGE SCALE GENOMIC DNA]</scope>
    <source>
        <strain evidence="1 2">Jena</strain>
    </source>
</reference>
<dbReference type="Proteomes" id="UP000241769">
    <property type="component" value="Unassembled WGS sequence"/>
</dbReference>
<gene>
    <name evidence="1" type="ORF">PROFUN_16857</name>
</gene>
<dbReference type="InParanoid" id="A0A2P6MNR8"/>
<proteinExistence type="predicted"/>
<keyword evidence="2" id="KW-1185">Reference proteome</keyword>
<sequence>MSGRKTVVFSEGLLYMHSKMIEHPLEEAVPRDTWEMQEPK</sequence>
<protein>
    <submittedName>
        <fullName evidence="1">Uncharacterized protein</fullName>
    </submittedName>
</protein>